<dbReference type="GO" id="GO:0016747">
    <property type="term" value="F:acyltransferase activity, transferring groups other than amino-acyl groups"/>
    <property type="evidence" value="ECO:0007669"/>
    <property type="project" value="InterPro"/>
</dbReference>
<feature type="domain" description="N-acetyltransferase" evidence="1">
    <location>
        <begin position="135"/>
        <end position="282"/>
    </location>
</feature>
<sequence>MGPAATFMRLAMKQGHRVFVHPASRDELAEGKDPVRVQQRMAELNKFDMLVESPISSQIDIELGPVVPDSNDHRDRRILAALYSNAVNFLVSDDGRLRRRAKRIGVGERVLTLADAVAMLEGLEPTVAPPPPRVKEVPSYALDLDQEIFESIRGDYPEFDDWIAKVQGDSANRECFVVEEDDGTYAAIAILKINEEDGSYGLAMPVTKISTFKVAPSYSGNHYGELLLKAVLQSHHDHDVRSAYLEVWDHHQRLIDFLGLFGYFDGGQSARGEVVLVKVFRPREASLSPLDFHVRHGPPAVASGASVFVIPIQNNWHNQLFPERASFGAGGQLALPGITGQTTRPWGNALRKAYLCNASTKQIQQGDVILFYRSGFQTVEVIGVVEDTHRTSSPEEALNLVGGRTVYSATDIEALARHPSQVLVILFRQDRVIDPPWTLAELVSNRVLRAPPQTVQKVREDGTQWVHQQLADR</sequence>
<evidence type="ECO:0000259" key="1">
    <source>
        <dbReference type="PROSITE" id="PS51186"/>
    </source>
</evidence>
<evidence type="ECO:0000313" key="2">
    <source>
        <dbReference type="EMBL" id="ORX13423.1"/>
    </source>
</evidence>
<dbReference type="EMBL" id="LQQA01000023">
    <property type="protein sequence ID" value="ORX13423.1"/>
    <property type="molecule type" value="Genomic_DNA"/>
</dbReference>
<dbReference type="InterPro" id="IPR016181">
    <property type="entry name" value="Acyl_CoA_acyltransferase"/>
</dbReference>
<evidence type="ECO:0000313" key="3">
    <source>
        <dbReference type="Proteomes" id="UP000193964"/>
    </source>
</evidence>
<protein>
    <submittedName>
        <fullName evidence="2">GCN5 family acetyltransferase</fullName>
    </submittedName>
</protein>
<dbReference type="Proteomes" id="UP000193964">
    <property type="component" value="Unassembled WGS sequence"/>
</dbReference>
<dbReference type="SUPFAM" id="SSF55729">
    <property type="entry name" value="Acyl-CoA N-acyltransferases (Nat)"/>
    <property type="match status" value="1"/>
</dbReference>
<organism evidence="2 3">
    <name type="scientific">Mycolicibacterium wolinskyi</name>
    <dbReference type="NCBI Taxonomy" id="59750"/>
    <lineage>
        <taxon>Bacteria</taxon>
        <taxon>Bacillati</taxon>
        <taxon>Actinomycetota</taxon>
        <taxon>Actinomycetes</taxon>
        <taxon>Mycobacteriales</taxon>
        <taxon>Mycobacteriaceae</taxon>
        <taxon>Mycolicibacterium</taxon>
    </lineage>
</organism>
<dbReference type="AlphaFoldDB" id="A0A1X2F4S2"/>
<dbReference type="InterPro" id="IPR000182">
    <property type="entry name" value="GNAT_dom"/>
</dbReference>
<dbReference type="OrthoDB" id="9773249at2"/>
<keyword evidence="2" id="KW-0808">Transferase</keyword>
<dbReference type="Gene3D" id="3.40.630.30">
    <property type="match status" value="1"/>
</dbReference>
<reference evidence="2 3" key="1">
    <citation type="submission" date="2016-01" db="EMBL/GenBank/DDBJ databases">
        <title>The new phylogeny of the genus Mycobacterium.</title>
        <authorList>
            <person name="Tarcisio F."/>
            <person name="Conor M."/>
            <person name="Antonella G."/>
            <person name="Elisabetta G."/>
            <person name="Giulia F.S."/>
            <person name="Sara T."/>
            <person name="Anna F."/>
            <person name="Clotilde B."/>
            <person name="Roberto B."/>
            <person name="Veronica D.S."/>
            <person name="Fabio R."/>
            <person name="Monica P."/>
            <person name="Olivier J."/>
            <person name="Enrico T."/>
            <person name="Nicola S."/>
        </authorList>
    </citation>
    <scope>NUCLEOTIDE SEQUENCE [LARGE SCALE GENOMIC DNA]</scope>
    <source>
        <strain evidence="2 3">ATCC 700010</strain>
    </source>
</reference>
<proteinExistence type="predicted"/>
<dbReference type="CDD" id="cd04301">
    <property type="entry name" value="NAT_SF"/>
    <property type="match status" value="1"/>
</dbReference>
<gene>
    <name evidence="2" type="ORF">AWC31_02280</name>
</gene>
<accession>A0A1X2F4S2</accession>
<name>A0A1X2F4S2_9MYCO</name>
<dbReference type="Pfam" id="PF00583">
    <property type="entry name" value="Acetyltransf_1"/>
    <property type="match status" value="1"/>
</dbReference>
<comment type="caution">
    <text evidence="2">The sequence shown here is derived from an EMBL/GenBank/DDBJ whole genome shotgun (WGS) entry which is preliminary data.</text>
</comment>
<dbReference type="PROSITE" id="PS51186">
    <property type="entry name" value="GNAT"/>
    <property type="match status" value="1"/>
</dbReference>